<name>A0A4Z1KZI7_9HELO</name>
<dbReference type="AlphaFoldDB" id="A0A4Z1KZI7"/>
<evidence type="ECO:0000313" key="3">
    <source>
        <dbReference type="Proteomes" id="UP000297280"/>
    </source>
</evidence>
<feature type="region of interest" description="Disordered" evidence="1">
    <location>
        <begin position="179"/>
        <end position="201"/>
    </location>
</feature>
<dbReference type="EMBL" id="PQXO01000088">
    <property type="protein sequence ID" value="TGO89901.1"/>
    <property type="molecule type" value="Genomic_DNA"/>
</dbReference>
<proteinExistence type="predicted"/>
<gene>
    <name evidence="2" type="ORF">BPOR_0088g00110</name>
</gene>
<protein>
    <submittedName>
        <fullName evidence="2">Uncharacterized protein</fullName>
    </submittedName>
</protein>
<dbReference type="Proteomes" id="UP000297280">
    <property type="component" value="Unassembled WGS sequence"/>
</dbReference>
<organism evidence="2 3">
    <name type="scientific">Botrytis porri</name>
    <dbReference type="NCBI Taxonomy" id="87229"/>
    <lineage>
        <taxon>Eukaryota</taxon>
        <taxon>Fungi</taxon>
        <taxon>Dikarya</taxon>
        <taxon>Ascomycota</taxon>
        <taxon>Pezizomycotina</taxon>
        <taxon>Leotiomycetes</taxon>
        <taxon>Helotiales</taxon>
        <taxon>Sclerotiniaceae</taxon>
        <taxon>Botrytis</taxon>
    </lineage>
</organism>
<accession>A0A4Z1KZI7</accession>
<keyword evidence="3" id="KW-1185">Reference proteome</keyword>
<comment type="caution">
    <text evidence="2">The sequence shown here is derived from an EMBL/GenBank/DDBJ whole genome shotgun (WGS) entry which is preliminary data.</text>
</comment>
<evidence type="ECO:0000256" key="1">
    <source>
        <dbReference type="SAM" id="MobiDB-lite"/>
    </source>
</evidence>
<sequence>MANNGDLSSSPTSPFQISPSNTSVSTFLHELVNLPDEREQFLGLFESLSLMIIIINLLESEETTFNKEVWEPLVGEFKAVIEGFSENLDSMCDLCLVLVKGVRCLKAFGPGNKTCRENYPFYPRPSVLYISPDLVSELEKTYERLDPIGYQQYLALIVVPGKGHETPAKECDEKLVDRTGETNDKPIAPHHPHSKAPPQYTPSLASVKTAVNDTTSTNPEKNTGNKIHYETWTLHHVPAHKEQNWWTWLWCDLKLWPGRPEYIMKEWSSSSDILHPAEILGIRQRFQDVTRRKMNGCGMRMEIKAGEDVEGRI</sequence>
<evidence type="ECO:0000313" key="2">
    <source>
        <dbReference type="EMBL" id="TGO89901.1"/>
    </source>
</evidence>
<reference evidence="2 3" key="1">
    <citation type="submission" date="2017-12" db="EMBL/GenBank/DDBJ databases">
        <title>Comparative genomics of Botrytis spp.</title>
        <authorList>
            <person name="Valero-Jimenez C.A."/>
            <person name="Tapia P."/>
            <person name="Veloso J."/>
            <person name="Silva-Moreno E."/>
            <person name="Staats M."/>
            <person name="Valdes J.H."/>
            <person name="Van Kan J.A.L."/>
        </authorList>
    </citation>
    <scope>NUCLEOTIDE SEQUENCE [LARGE SCALE GENOMIC DNA]</scope>
    <source>
        <strain evidence="2 3">MUCL3349</strain>
    </source>
</reference>